<evidence type="ECO:0000313" key="4">
    <source>
        <dbReference type="Proteomes" id="UP001064782"/>
    </source>
</evidence>
<dbReference type="Proteomes" id="UP001165663">
    <property type="component" value="Unassembled WGS sequence"/>
</dbReference>
<reference evidence="3" key="1">
    <citation type="submission" date="2022-08" db="EMBL/GenBank/DDBJ databases">
        <title>Mycobacterium kiyosense sp. nov., scotochromogenic slow-glowing species isolated from respiratory specimens.</title>
        <authorList>
            <person name="Fukano H."/>
            <person name="Kazumi Y."/>
            <person name="Sakagami N."/>
            <person name="Ato M."/>
            <person name="Mitarai S."/>
            <person name="Hoshino Y."/>
        </authorList>
    </citation>
    <scope>NUCLEOTIDE SEQUENCE</scope>
    <source>
        <strain evidence="3">1413</strain>
        <strain evidence="2">SRL2020-028</strain>
    </source>
</reference>
<dbReference type="EMBL" id="BRXE01000031">
    <property type="protein sequence ID" value="GLB83689.1"/>
    <property type="molecule type" value="Genomic_DNA"/>
</dbReference>
<gene>
    <name evidence="3" type="ORF">Mkiyose1413_40070</name>
    <name evidence="2" type="ORF">SRL2020028_29450</name>
</gene>
<dbReference type="Proteomes" id="UP001064782">
    <property type="component" value="Unassembled WGS sequence"/>
</dbReference>
<evidence type="ECO:0000313" key="2">
    <source>
        <dbReference type="EMBL" id="GLB83689.1"/>
    </source>
</evidence>
<sequence length="167" mass="16786">MAKIAGVFNPRKFVAIKVANDTRLASTANGCTVAVSAASNDVAAARACKAAAVACAAAALNQPTYGVAAATIAADAGPAHGPPANAVITESNELADPYRSAARLSQAAAATCNGPEPAPAKIRAELISGGNHAKSKIIYNPNPASRVNGANEDRSLRLDTHQPMAES</sequence>
<protein>
    <submittedName>
        <fullName evidence="3">Uncharacterized protein</fullName>
    </submittedName>
</protein>
<dbReference type="EMBL" id="BRZI01000037">
    <property type="protein sequence ID" value="GLD32124.1"/>
    <property type="molecule type" value="Genomic_DNA"/>
</dbReference>
<proteinExistence type="predicted"/>
<name>A0A9P3QAR4_9MYCO</name>
<organism evidence="3 4">
    <name type="scientific">Mycobacterium kiyosense</name>
    <dbReference type="NCBI Taxonomy" id="2871094"/>
    <lineage>
        <taxon>Bacteria</taxon>
        <taxon>Bacillati</taxon>
        <taxon>Actinomycetota</taxon>
        <taxon>Actinomycetes</taxon>
        <taxon>Mycobacteriales</taxon>
        <taxon>Mycobacteriaceae</taxon>
        <taxon>Mycobacterium</taxon>
    </lineage>
</organism>
<accession>A0A9P3QAR4</accession>
<dbReference type="AlphaFoldDB" id="A0A9P3QAR4"/>
<comment type="caution">
    <text evidence="3">The sequence shown here is derived from an EMBL/GenBank/DDBJ whole genome shotgun (WGS) entry which is preliminary data.</text>
</comment>
<feature type="compositionally biased region" description="Basic and acidic residues" evidence="1">
    <location>
        <begin position="151"/>
        <end position="160"/>
    </location>
</feature>
<evidence type="ECO:0000313" key="3">
    <source>
        <dbReference type="EMBL" id="GLD32124.1"/>
    </source>
</evidence>
<evidence type="ECO:0000256" key="1">
    <source>
        <dbReference type="SAM" id="MobiDB-lite"/>
    </source>
</evidence>
<feature type="region of interest" description="Disordered" evidence="1">
    <location>
        <begin position="135"/>
        <end position="167"/>
    </location>
</feature>
<keyword evidence="4" id="KW-1185">Reference proteome</keyword>